<dbReference type="GO" id="GO:0005737">
    <property type="term" value="C:cytoplasm"/>
    <property type="evidence" value="ECO:0007669"/>
    <property type="project" value="UniProtKB-SubCell"/>
</dbReference>
<evidence type="ECO:0000256" key="3">
    <source>
        <dbReference type="ARBA" id="ARBA00008145"/>
    </source>
</evidence>
<keyword evidence="5 9" id="KW-0963">Cytoplasm</keyword>
<feature type="binding site" evidence="9">
    <location>
        <position position="45"/>
    </location>
    <ligand>
        <name>S-adenosyl-L-methionine</name>
        <dbReference type="ChEBI" id="CHEBI:59789"/>
    </ligand>
</feature>
<dbReference type="PIRSF" id="PIRSF023956">
    <property type="entry name" value="Thiopurine_S-methyltransferase"/>
    <property type="match status" value="1"/>
</dbReference>
<keyword evidence="11" id="KW-1185">Reference proteome</keyword>
<dbReference type="FunFam" id="3.40.50.150:FF:000101">
    <property type="entry name" value="Thiopurine S-methyltransferase"/>
    <property type="match status" value="1"/>
</dbReference>
<dbReference type="InterPro" id="IPR025835">
    <property type="entry name" value="Thiopurine_S-MeTrfase"/>
</dbReference>
<keyword evidence="6 9" id="KW-0489">Methyltransferase</keyword>
<keyword evidence="8 9" id="KW-0949">S-adenosyl-L-methionine</keyword>
<evidence type="ECO:0000313" key="11">
    <source>
        <dbReference type="Proteomes" id="UP000296201"/>
    </source>
</evidence>
<evidence type="ECO:0000256" key="4">
    <source>
        <dbReference type="ARBA" id="ARBA00011905"/>
    </source>
</evidence>
<dbReference type="GO" id="GO:0010038">
    <property type="term" value="P:response to metal ion"/>
    <property type="evidence" value="ECO:0007669"/>
    <property type="project" value="InterPro"/>
</dbReference>
<dbReference type="PANTHER" id="PTHR10259">
    <property type="entry name" value="THIOPURINE S-METHYLTRANSFERASE"/>
    <property type="match status" value="1"/>
</dbReference>
<dbReference type="GO" id="GO:0032259">
    <property type="term" value="P:methylation"/>
    <property type="evidence" value="ECO:0007669"/>
    <property type="project" value="UniProtKB-KW"/>
</dbReference>
<comment type="similarity">
    <text evidence="3 9">Belongs to the class I-like SAM-binding methyltransferase superfamily. TPMT family.</text>
</comment>
<evidence type="ECO:0000256" key="7">
    <source>
        <dbReference type="ARBA" id="ARBA00022679"/>
    </source>
</evidence>
<evidence type="ECO:0000256" key="2">
    <source>
        <dbReference type="ARBA" id="ARBA00004496"/>
    </source>
</evidence>
<dbReference type="EC" id="2.1.1.67" evidence="4 9"/>
<dbReference type="HAMAP" id="MF_00812">
    <property type="entry name" value="Thiopur_methtran"/>
    <property type="match status" value="1"/>
</dbReference>
<dbReference type="Proteomes" id="UP000296201">
    <property type="component" value="Chromosome"/>
</dbReference>
<feature type="binding site" evidence="9">
    <location>
        <position position="10"/>
    </location>
    <ligand>
        <name>S-adenosyl-L-methionine</name>
        <dbReference type="ChEBI" id="CHEBI:59789"/>
    </ligand>
</feature>
<keyword evidence="7 9" id="KW-0808">Transferase</keyword>
<proteinExistence type="inferred from homology"/>
<evidence type="ECO:0000313" key="10">
    <source>
        <dbReference type="EMBL" id="QBZ83787.1"/>
    </source>
</evidence>
<dbReference type="GO" id="GO:0008119">
    <property type="term" value="F:thiopurine S-methyltransferase activity"/>
    <property type="evidence" value="ECO:0007669"/>
    <property type="project" value="UniProtKB-UniRule"/>
</dbReference>
<dbReference type="NCBIfam" id="NF009732">
    <property type="entry name" value="PRK13255.1"/>
    <property type="match status" value="1"/>
</dbReference>
<evidence type="ECO:0000256" key="1">
    <source>
        <dbReference type="ARBA" id="ARBA00000903"/>
    </source>
</evidence>
<accession>A0A4P7P119</accession>
<evidence type="ECO:0000256" key="6">
    <source>
        <dbReference type="ARBA" id="ARBA00022603"/>
    </source>
</evidence>
<dbReference type="OrthoDB" id="9778208at2"/>
<evidence type="ECO:0000256" key="5">
    <source>
        <dbReference type="ARBA" id="ARBA00022490"/>
    </source>
</evidence>
<dbReference type="AlphaFoldDB" id="A0A4P7P119"/>
<gene>
    <name evidence="9 10" type="primary">tpm</name>
    <name evidence="10" type="ORF">GHNINEIG_01849</name>
</gene>
<protein>
    <recommendedName>
        <fullName evidence="4 9">Thiopurine S-methyltransferase</fullName>
        <ecNumber evidence="4 9">2.1.1.67</ecNumber>
    </recommendedName>
    <alternativeName>
        <fullName evidence="9">Thiopurine methyltransferase</fullName>
    </alternativeName>
</protein>
<dbReference type="Pfam" id="PF05724">
    <property type="entry name" value="TPMT"/>
    <property type="match status" value="1"/>
</dbReference>
<dbReference type="InterPro" id="IPR008854">
    <property type="entry name" value="TPMT"/>
</dbReference>
<evidence type="ECO:0000256" key="9">
    <source>
        <dbReference type="HAMAP-Rule" id="MF_00812"/>
    </source>
</evidence>
<dbReference type="InterPro" id="IPR029063">
    <property type="entry name" value="SAM-dependent_MTases_sf"/>
</dbReference>
<dbReference type="Gene3D" id="3.40.50.150">
    <property type="entry name" value="Vaccinia Virus protein VP39"/>
    <property type="match status" value="1"/>
</dbReference>
<dbReference type="NCBIfam" id="TIGR03840">
    <property type="entry name" value="TMPT_Se_Te"/>
    <property type="match status" value="1"/>
</dbReference>
<organism evidence="10 11">
    <name type="scientific">Hydrogenovibrio crunogenus</name>
    <dbReference type="NCBI Taxonomy" id="39765"/>
    <lineage>
        <taxon>Bacteria</taxon>
        <taxon>Pseudomonadati</taxon>
        <taxon>Pseudomonadota</taxon>
        <taxon>Gammaproteobacteria</taxon>
        <taxon>Thiotrichales</taxon>
        <taxon>Piscirickettsiaceae</taxon>
        <taxon>Hydrogenovibrio</taxon>
    </lineage>
</organism>
<feature type="binding site" evidence="9">
    <location>
        <position position="123"/>
    </location>
    <ligand>
        <name>S-adenosyl-L-methionine</name>
        <dbReference type="ChEBI" id="CHEBI:59789"/>
    </ligand>
</feature>
<reference evidence="10 11" key="1">
    <citation type="submission" date="2018-08" db="EMBL/GenBank/DDBJ databases">
        <title>Horizontal acquisition of hydrogen conversion ability and other habitat adaptations in Hydrogenovibrio crunogenus strains.</title>
        <authorList>
            <person name="Gonnella G."/>
            <person name="Adam N."/>
            <person name="Perner M."/>
        </authorList>
    </citation>
    <scope>NUCLEOTIDE SEQUENCE [LARGE SCALE GENOMIC DNA]</scope>
    <source>
        <strain evidence="10 11">SP-41</strain>
    </source>
</reference>
<sequence length="211" mass="23938">MEADFWHQMWRSGRVGFHQPDVNAFLKKHWKKLNLSGHEQVFVPLCGKSLDMLWLNQQGHTVLGVELSEKALQEFVTENGLQATTLKHPRFSGFEMDKMSLLSGDFFDVSVKECREVKAVYDRAALVALPPEMRQQYASHLKAVLAPGVPILLIAMDYDQSLQSGPPFAVSALEVKALFEDRFNIEKVESDTFERKGVQTTENVFVLIPKT</sequence>
<dbReference type="RefSeq" id="WP_135796381.1">
    <property type="nucleotide sequence ID" value="NZ_CP032096.1"/>
</dbReference>
<dbReference type="EMBL" id="CP032096">
    <property type="protein sequence ID" value="QBZ83787.1"/>
    <property type="molecule type" value="Genomic_DNA"/>
</dbReference>
<evidence type="ECO:0000256" key="8">
    <source>
        <dbReference type="ARBA" id="ARBA00022691"/>
    </source>
</evidence>
<comment type="subcellular location">
    <subcellularLocation>
        <location evidence="2 9">Cytoplasm</location>
    </subcellularLocation>
</comment>
<dbReference type="PANTHER" id="PTHR10259:SF11">
    <property type="entry name" value="THIOPURINE S-METHYLTRANSFERASE"/>
    <property type="match status" value="1"/>
</dbReference>
<name>A0A4P7P119_9GAMM</name>
<dbReference type="SUPFAM" id="SSF53335">
    <property type="entry name" value="S-adenosyl-L-methionine-dependent methyltransferases"/>
    <property type="match status" value="1"/>
</dbReference>
<feature type="binding site" evidence="9">
    <location>
        <position position="66"/>
    </location>
    <ligand>
        <name>S-adenosyl-L-methionine</name>
        <dbReference type="ChEBI" id="CHEBI:59789"/>
    </ligand>
</feature>
<comment type="catalytic activity">
    <reaction evidence="1 9">
        <text>S-adenosyl-L-methionine + a thiopurine = S-adenosyl-L-homocysteine + a thiopurine S-methylether.</text>
        <dbReference type="EC" id="2.1.1.67"/>
    </reaction>
</comment>
<dbReference type="PROSITE" id="PS51585">
    <property type="entry name" value="SAM_MT_TPMT"/>
    <property type="match status" value="1"/>
</dbReference>
<dbReference type="InterPro" id="IPR022474">
    <property type="entry name" value="Thiopur_S-MeTfrase_Se/Te_detox"/>
</dbReference>